<keyword evidence="3" id="KW-1185">Reference proteome</keyword>
<dbReference type="RefSeq" id="WP_340357826.1">
    <property type="nucleotide sequence ID" value="NZ_JBBKZU010000006.1"/>
</dbReference>
<sequence>MDDVRTKLWKLIENTRFGMLTHRHADGQLHSQPLTTQNDALDETSTLYFFVAKDGEIVRHLSSDPHVNVAYANVDDDDYVSVSGSAAVSEDMAKKEELFNTAAKAWFPGGASDPNLALLAVRILHAEYWKAKDSKMVQLIKMATSAVTGHPPTGISEHRDVPLRST</sequence>
<organism evidence="2 3">
    <name type="scientific">Variovorax ureilyticus</name>
    <dbReference type="NCBI Taxonomy" id="1836198"/>
    <lineage>
        <taxon>Bacteria</taxon>
        <taxon>Pseudomonadati</taxon>
        <taxon>Pseudomonadota</taxon>
        <taxon>Betaproteobacteria</taxon>
        <taxon>Burkholderiales</taxon>
        <taxon>Comamonadaceae</taxon>
        <taxon>Variovorax</taxon>
    </lineage>
</organism>
<evidence type="ECO:0000313" key="3">
    <source>
        <dbReference type="Proteomes" id="UP001365846"/>
    </source>
</evidence>
<dbReference type="Gene3D" id="2.30.110.10">
    <property type="entry name" value="Electron Transport, Fmn-binding Protein, Chain A"/>
    <property type="match status" value="1"/>
</dbReference>
<gene>
    <name evidence="2" type="ORF">WKW77_15930</name>
</gene>
<dbReference type="InterPro" id="IPR012349">
    <property type="entry name" value="Split_barrel_FMN-bd"/>
</dbReference>
<evidence type="ECO:0000259" key="1">
    <source>
        <dbReference type="Pfam" id="PF16242"/>
    </source>
</evidence>
<accession>A0ABU8VG82</accession>
<dbReference type="PANTHER" id="PTHR34818">
    <property type="entry name" value="PROTEIN BLI-3"/>
    <property type="match status" value="1"/>
</dbReference>
<reference evidence="2 3" key="1">
    <citation type="submission" date="2024-03" db="EMBL/GenBank/DDBJ databases">
        <title>Novel species of the genus Variovorax.</title>
        <authorList>
            <person name="Liu Q."/>
            <person name="Xin Y.-H."/>
        </authorList>
    </citation>
    <scope>NUCLEOTIDE SEQUENCE [LARGE SCALE GENOMIC DNA]</scope>
    <source>
        <strain evidence="2 3">KACC 18899</strain>
    </source>
</reference>
<evidence type="ECO:0000313" key="2">
    <source>
        <dbReference type="EMBL" id="MEJ8812575.1"/>
    </source>
</evidence>
<proteinExistence type="predicted"/>
<feature type="domain" description="General stress protein FMN-binding split barrel" evidence="1">
    <location>
        <begin position="5"/>
        <end position="150"/>
    </location>
</feature>
<dbReference type="PANTHER" id="PTHR34818:SF1">
    <property type="entry name" value="PROTEIN BLI-3"/>
    <property type="match status" value="1"/>
</dbReference>
<name>A0ABU8VG82_9BURK</name>
<comment type="caution">
    <text evidence="2">The sequence shown here is derived from an EMBL/GenBank/DDBJ whole genome shotgun (WGS) entry which is preliminary data.</text>
</comment>
<dbReference type="EMBL" id="JBBKZU010000006">
    <property type="protein sequence ID" value="MEJ8812575.1"/>
    <property type="molecule type" value="Genomic_DNA"/>
</dbReference>
<dbReference type="InterPro" id="IPR052917">
    <property type="entry name" value="Stress-Dev_Protein"/>
</dbReference>
<dbReference type="InterPro" id="IPR038725">
    <property type="entry name" value="YdaG_split_barrel_FMN-bd"/>
</dbReference>
<dbReference type="Proteomes" id="UP001365846">
    <property type="component" value="Unassembled WGS sequence"/>
</dbReference>
<dbReference type="Pfam" id="PF16242">
    <property type="entry name" value="Pyrid_ox_like"/>
    <property type="match status" value="1"/>
</dbReference>
<protein>
    <submittedName>
        <fullName evidence="2">Pyridoxamine 5'-phosphate oxidase family protein</fullName>
    </submittedName>
</protein>
<dbReference type="SUPFAM" id="SSF50475">
    <property type="entry name" value="FMN-binding split barrel"/>
    <property type="match status" value="1"/>
</dbReference>